<accession>A0ACC1MNY8</accession>
<comment type="caution">
    <text evidence="1">The sequence shown here is derived from an EMBL/GenBank/DDBJ whole genome shotgun (WGS) entry which is preliminary data.</text>
</comment>
<dbReference type="EMBL" id="JANJQO010001971">
    <property type="protein sequence ID" value="KAJ2968530.1"/>
    <property type="molecule type" value="Genomic_DNA"/>
</dbReference>
<protein>
    <submittedName>
        <fullName evidence="1">Uncharacterized protein</fullName>
    </submittedName>
</protein>
<proteinExistence type="predicted"/>
<organism evidence="1 2">
    <name type="scientific">Zarea fungicola</name>
    <dbReference type="NCBI Taxonomy" id="93591"/>
    <lineage>
        <taxon>Eukaryota</taxon>
        <taxon>Fungi</taxon>
        <taxon>Dikarya</taxon>
        <taxon>Ascomycota</taxon>
        <taxon>Pezizomycotina</taxon>
        <taxon>Sordariomycetes</taxon>
        <taxon>Hypocreomycetidae</taxon>
        <taxon>Hypocreales</taxon>
        <taxon>Cordycipitaceae</taxon>
        <taxon>Zarea</taxon>
    </lineage>
</organism>
<reference evidence="1" key="1">
    <citation type="submission" date="2022-08" db="EMBL/GenBank/DDBJ databases">
        <title>Genome Sequence of Lecanicillium fungicola.</title>
        <authorList>
            <person name="Buettner E."/>
        </authorList>
    </citation>
    <scope>NUCLEOTIDE SEQUENCE</scope>
    <source>
        <strain evidence="1">Babe33</strain>
    </source>
</reference>
<evidence type="ECO:0000313" key="2">
    <source>
        <dbReference type="Proteomes" id="UP001143910"/>
    </source>
</evidence>
<sequence>MRVSTASLVTCLAGYALAQSLDQAGNSTVSNEVAASTVNSATASGSIAPVNPDTTAQSTGVQIVPNDEKNVPQLSRFANLTSANGPSVVVPNNILGSPPQIVNFINNLDIPLLQRLLGNDFGKPFAIPFYDSTTRSLVGALVGYFTTDGGVVFDTSRPAPYGAIPPTIQKQPGLIQAITVTATGPIAQGIMARGSVSDSDLRSLLGNDYGRPFRIIFPGAGGVPAGIVSGTFTADGVRFDPNGSIPKASVTTVTANGGRSGIIIQAGKASTADLQALLGASYGFGSFKIILTDNSGKQIGQVSGSFDDNGNPVFDSNTNIPQPSVFTVTASGGRSSSIIQAGRVTVGTLQALLGANYGAGPFRIILTDNSGKQIGLVSGSFDSNGNPTFDSNTNIPSPGPTTVTANGGRSASIIQAGRITIGDLQALLGDNYGSGSFVITLTDNSGSKIGQVSGSFDSNGNPTLDSNTNIPKPNPTTVTASGSVSRGIIQAGKVSNQVLQNLLGNGYGFGSFVVNLTDDSGNQIGQVSGSFDSNGNPTFDSNTNIPKPKPTTVTASGSVSSGIIQAGKVSNQVLQSLLGNGYGFGSFLINLTDNAGKQIGTVSGSFDDNGNPVFDSNTNIPAGLTTVTADSSRSNSIIQAGKASVSDLKAILGQNYGKGTFKILLTDSNGKQIGTVSGSYDSNGNPVFDPNTNIPAGLTTVTANAGRSSNIIQAGKASVSDLQALLGQNYGKGTFNIILTDSTGKQIGSISGSFDSDGNPVFNPNSNIPSNVITVTASGGRSSSIIQNGKATIGDLQALLGDNYGFGKFKILLTDNNGKQIGVISGSFDSNGSPVFDSSTIIPAKPLIVTANPSVSNKIIQAGKATTADLQSR</sequence>
<evidence type="ECO:0000313" key="1">
    <source>
        <dbReference type="EMBL" id="KAJ2968530.1"/>
    </source>
</evidence>
<name>A0ACC1MNY8_9HYPO</name>
<gene>
    <name evidence="1" type="ORF">NQ176_g9136</name>
</gene>
<keyword evidence="2" id="KW-1185">Reference proteome</keyword>
<dbReference type="Proteomes" id="UP001143910">
    <property type="component" value="Unassembled WGS sequence"/>
</dbReference>